<feature type="transmembrane region" description="Helical" evidence="1">
    <location>
        <begin position="37"/>
        <end position="59"/>
    </location>
</feature>
<gene>
    <name evidence="2" type="ORF">ACFFF8_02680</name>
</gene>
<dbReference type="PANTHER" id="PTHR32063">
    <property type="match status" value="1"/>
</dbReference>
<keyword evidence="1" id="KW-0812">Transmembrane</keyword>
<keyword evidence="1" id="KW-0472">Membrane</keyword>
<dbReference type="PRINTS" id="PR00702">
    <property type="entry name" value="ACRIFLAVINRP"/>
</dbReference>
<feature type="transmembrane region" description="Helical" evidence="1">
    <location>
        <begin position="110"/>
        <end position="132"/>
    </location>
</feature>
<proteinExistence type="predicted"/>
<accession>A0ABV6S2P4</accession>
<evidence type="ECO:0000313" key="2">
    <source>
        <dbReference type="EMBL" id="MFC0683496.1"/>
    </source>
</evidence>
<dbReference type="SUPFAM" id="SSF82866">
    <property type="entry name" value="Multidrug efflux transporter AcrB transmembrane domain"/>
    <property type="match status" value="1"/>
</dbReference>
<name>A0ABV6S2P4_9SPHN</name>
<dbReference type="InterPro" id="IPR001036">
    <property type="entry name" value="Acrflvin-R"/>
</dbReference>
<evidence type="ECO:0000313" key="3">
    <source>
        <dbReference type="Proteomes" id="UP001589858"/>
    </source>
</evidence>
<dbReference type="Pfam" id="PF00873">
    <property type="entry name" value="ACR_tran"/>
    <property type="match status" value="1"/>
</dbReference>
<sequence>MLQLQNVKRMLVVLATGPLALIGVALIMALFRIPFGFVAMLGSLALFGMVLRNSVILIAQIDTLSGHGLAMREAVREAAVHRLRPILLTALAAILAMIPLTRSTFWGPMAWAIMGGLMVATILTLIVLPALYELVFDRPQHRADNQEISA</sequence>
<feature type="transmembrane region" description="Helical" evidence="1">
    <location>
        <begin position="79"/>
        <end position="98"/>
    </location>
</feature>
<keyword evidence="3" id="KW-1185">Reference proteome</keyword>
<organism evidence="2 3">
    <name type="scientific">Novosphingobium clariflavum</name>
    <dbReference type="NCBI Taxonomy" id="2029884"/>
    <lineage>
        <taxon>Bacteria</taxon>
        <taxon>Pseudomonadati</taxon>
        <taxon>Pseudomonadota</taxon>
        <taxon>Alphaproteobacteria</taxon>
        <taxon>Sphingomonadales</taxon>
        <taxon>Sphingomonadaceae</taxon>
        <taxon>Novosphingobium</taxon>
    </lineage>
</organism>
<dbReference type="PANTHER" id="PTHR32063:SF18">
    <property type="entry name" value="CATION EFFLUX SYSTEM PROTEIN"/>
    <property type="match status" value="1"/>
</dbReference>
<feature type="transmembrane region" description="Helical" evidence="1">
    <location>
        <begin position="12"/>
        <end position="31"/>
    </location>
</feature>
<dbReference type="EMBL" id="JBHLTM010000012">
    <property type="protein sequence ID" value="MFC0683496.1"/>
    <property type="molecule type" value="Genomic_DNA"/>
</dbReference>
<reference evidence="2 3" key="1">
    <citation type="submission" date="2024-09" db="EMBL/GenBank/DDBJ databases">
        <authorList>
            <person name="Sun Q."/>
            <person name="Mori K."/>
        </authorList>
    </citation>
    <scope>NUCLEOTIDE SEQUENCE [LARGE SCALE GENOMIC DNA]</scope>
    <source>
        <strain evidence="2 3">CICC 11035S</strain>
    </source>
</reference>
<protein>
    <submittedName>
        <fullName evidence="2">Efflux RND transporter permease subunit</fullName>
    </submittedName>
</protein>
<dbReference type="RefSeq" id="WP_323748335.1">
    <property type="nucleotide sequence ID" value="NZ_JAPCWC010000035.1"/>
</dbReference>
<dbReference type="Proteomes" id="UP001589858">
    <property type="component" value="Unassembled WGS sequence"/>
</dbReference>
<evidence type="ECO:0000256" key="1">
    <source>
        <dbReference type="SAM" id="Phobius"/>
    </source>
</evidence>
<comment type="caution">
    <text evidence="2">The sequence shown here is derived from an EMBL/GenBank/DDBJ whole genome shotgun (WGS) entry which is preliminary data.</text>
</comment>
<dbReference type="Gene3D" id="1.20.1640.10">
    <property type="entry name" value="Multidrug efflux transporter AcrB transmembrane domain"/>
    <property type="match status" value="1"/>
</dbReference>
<keyword evidence="1" id="KW-1133">Transmembrane helix</keyword>